<keyword evidence="5" id="KW-0812">Transmembrane</keyword>
<sequence>MKRQRTRKISILMILLIFAFGLLPGGKISAEAVDVTSSASLLSIDVARSRAATDEVTVKGIVTFVEGRNITIQDETAGIVARIPVADASILLGMELTVKGKRATFNGLEQINVETGNYYKGEVKAQPEPKEMTMEDLANAEKIEAVESQRIFVQGATIGAINTTGNTTLTKDGKSVNIYKVPALSGITEGDVVDVTAVVGQFTNYQLRVVLPEDVKLVKTVDFISIQEARALPKDEIATIKAIVTMIDSRNIIVQDATGAMVLFVTDADAAKLKLGMEVVATGKRGMYNNMEQLSVASGAVTPGFVKALPAPVLLTMSDLQNKEKMESLESHRIVARGVTLGETNGNYTPISRDSMTFNIFKMPALENITSGDTVEVIGVVGQYKDTYQLRVADKSHVKLFEVIPDPVSEEDLTGATSLQDVYALPANQVVTTVGQIAYIYNGNTILLQDVIQDEVVGLQVYEYTRIDEFVIGDVVKITGTTGAFGGVAQVSKITDIQVLGKKDLFEPQEVKVKELLDNGRAYLSEYIVIKDAVLGKFVENGSTPITDGTGTINIYKGPAYPSGVKEGDTVNVYAASSMHYETVQLRMNASSDFQVVKDEVGPEFVLPEYLPAKAGRDYLVSATVVDNVSVKSVSVGVEINGVTSEPLTMVPDATTGIYQVLLPGTMLVGTNKMTLHFAAEDVNGNKTMKSAEIAVEDKPVILSVSPGANESTGENKKPVIAVEFENAGENPSVMLILGKDAPVKMTVSGNKATYAVQEAMEDGRVQASIVITREDEISSEPYAWSFYIGEPLYNFYFGQLHAHTNYSDGLGTPDQALEYAKNAAQVDFLALTDHSNYFDTTSKLGTFDDASSGSPSEVNAAMSKWAYYKSLFQKHQTEDFLPIYGFEMTWSGQYGHINTFNSNGFVSRNNSVLSARGGAGLKAYYELLKDQDGTFSQFNHPGPTFGTFEDFAHYDKLVDDKINLIEVGNGEGPVRGSGYFPSYQYYAQALDKGWHVAPSNGQDNHKGKWGDANTTRTVVIADALTLPSFQESIENLMVYSTEDNNFEIFYTANDMPMGTRFEEDLEELDILVEFSDPDAVDVIGKVSIMVNGGLVVHEERINTNTGKMEVTLPNEYSYYYIMVEQGDGDIAVTAPVWTGAVTQVGINDLSKDTAMDVKGETTKLLTHMYNYEEKDFQITKMEYLVDGAPYKTLTTGLPVIAKGTTSTVEFNFVPEKLGKQTITMNMEGTLDGLTMAFTRSITLNVYDNKNVVDILVDAAHDNFYVSGDYANNDTYFTQVAGEKGARVKRVNDVITPEILEGIELLMLTVPYKGFGRELKNYTQSEIDAIRTFAQNGGNIILSSKSDRGNPGGDANAAAISNRILEAIGAKARIADGIVVDNEKKSNEAYRLVFKDEENFNDDTMFGKGILTQTTKTFNAYNSAPVLLNGATPIITGYESTWGANYTENFTGSAYIPDYEKDKVVVEKGEVALVSEEILPGGGFLLASGVTFFSNFEVTVEMLIEESVRNANFQILNNVIDEIKPEPEIVSIKEVQEAEEGLQFTIKGRLTSNVSGFDRSTAFFDSAYIQDETGGINIFPIDGNYEAGTMIQITGITSSYQGEHQLNIESMQVIEEPVVKVEPTLMTTKEVPDHLGLLVAVEGLVRKITSKEGVVESIMVEDRSGAAIRVFIDGYIGTSVEMPNIEEGDFVHAIGLSSIDPEGNRIRVRDRSEIKLVQKATSKTALENIIKEAEEKDLTKMTEASVLILKNAVEAGMNLLDDVYARQEEVDEAVTDIEDGIKQLTEKEQSSETIKNETEKVLEALAKTPVKGTLIVDARENKKIDKAIFEALKGQDKTIVFETENAVWSFNGKDIKTVKDIDLGITIAPIASCTSKNAAAIKKAVKGEDVLVISFRDNGVLPGKAVVRIKLDEQWLKGKDKNNLYAYYYNAASKKVETVAKKIKVDAEGYVELTITHNSDYFIADKDLQAAGVLPKTGSENAMKTTLPLGMIFIGAGAMLFLFEKKKLVKNA</sequence>
<dbReference type="Proteomes" id="UP000181899">
    <property type="component" value="Unassembled WGS sequence"/>
</dbReference>
<name>A0A1I5DIZ8_9CLOT</name>
<dbReference type="SUPFAM" id="SSF89550">
    <property type="entry name" value="PHP domain-like"/>
    <property type="match status" value="1"/>
</dbReference>
<proteinExistence type="predicted"/>
<keyword evidence="8" id="KW-1185">Reference proteome</keyword>
<keyword evidence="3" id="KW-0732">Signal</keyword>
<keyword evidence="5" id="KW-0472">Membrane</keyword>
<dbReference type="InterPro" id="IPR019931">
    <property type="entry name" value="LPXTG_anchor"/>
</dbReference>
<evidence type="ECO:0000259" key="6">
    <source>
        <dbReference type="PROSITE" id="PS50847"/>
    </source>
</evidence>
<reference evidence="7 8" key="1">
    <citation type="submission" date="2016-10" db="EMBL/GenBank/DDBJ databases">
        <authorList>
            <person name="de Groot N.N."/>
        </authorList>
    </citation>
    <scope>NUCLEOTIDE SEQUENCE [LARGE SCALE GENOMIC DNA]</scope>
    <source>
        <strain evidence="7 8">ML2</strain>
    </source>
</reference>
<dbReference type="InterPro" id="IPR003141">
    <property type="entry name" value="Pol/His_phosphatase_N"/>
</dbReference>
<evidence type="ECO:0000256" key="1">
    <source>
        <dbReference type="ARBA" id="ARBA00022512"/>
    </source>
</evidence>
<evidence type="ECO:0000313" key="8">
    <source>
        <dbReference type="Proteomes" id="UP000181899"/>
    </source>
</evidence>
<keyword evidence="1" id="KW-0134">Cell wall</keyword>
<dbReference type="SMART" id="SM00481">
    <property type="entry name" value="POLIIIAc"/>
    <property type="match status" value="1"/>
</dbReference>
<dbReference type="Gene3D" id="1.20.1270.90">
    <property type="entry name" value="AF1782-like"/>
    <property type="match status" value="1"/>
</dbReference>
<dbReference type="SUPFAM" id="SSF50249">
    <property type="entry name" value="Nucleic acid-binding proteins"/>
    <property type="match status" value="1"/>
</dbReference>
<dbReference type="EMBL" id="FOVK01000009">
    <property type="protein sequence ID" value="SFN99140.1"/>
    <property type="molecule type" value="Genomic_DNA"/>
</dbReference>
<dbReference type="Gene3D" id="3.20.20.140">
    <property type="entry name" value="Metal-dependent hydrolases"/>
    <property type="match status" value="1"/>
</dbReference>
<keyword evidence="2" id="KW-0964">Secreted</keyword>
<evidence type="ECO:0000256" key="4">
    <source>
        <dbReference type="ARBA" id="ARBA00023088"/>
    </source>
</evidence>
<dbReference type="PROSITE" id="PS50847">
    <property type="entry name" value="GRAM_POS_ANCHORING"/>
    <property type="match status" value="1"/>
</dbReference>
<evidence type="ECO:0000313" key="7">
    <source>
        <dbReference type="EMBL" id="SFN99140.1"/>
    </source>
</evidence>
<dbReference type="InterPro" id="IPR012340">
    <property type="entry name" value="NA-bd_OB-fold"/>
</dbReference>
<feature type="transmembrane region" description="Helical" evidence="5">
    <location>
        <begin position="1985"/>
        <end position="2003"/>
    </location>
</feature>
<keyword evidence="5" id="KW-1133">Transmembrane helix</keyword>
<dbReference type="NCBIfam" id="NF038032">
    <property type="entry name" value="CehA_McbA_metalo"/>
    <property type="match status" value="1"/>
</dbReference>
<dbReference type="OrthoDB" id="9801679at2"/>
<evidence type="ECO:0000256" key="5">
    <source>
        <dbReference type="SAM" id="Phobius"/>
    </source>
</evidence>
<feature type="domain" description="Gram-positive cocci surface proteins LPxTG" evidence="6">
    <location>
        <begin position="1974"/>
        <end position="2012"/>
    </location>
</feature>
<protein>
    <recommendedName>
        <fullName evidence="6">Gram-positive cocci surface proteins LPxTG domain-containing protein</fullName>
    </recommendedName>
</protein>
<dbReference type="InterPro" id="IPR016195">
    <property type="entry name" value="Pol/histidinol_Pase-like"/>
</dbReference>
<accession>A0A1I5DIZ8</accession>
<keyword evidence="4" id="KW-0572">Peptidoglycan-anchor</keyword>
<dbReference type="RefSeq" id="WP_074912556.1">
    <property type="nucleotide sequence ID" value="NZ_FOVK01000009.1"/>
</dbReference>
<evidence type="ECO:0000256" key="2">
    <source>
        <dbReference type="ARBA" id="ARBA00022525"/>
    </source>
</evidence>
<organism evidence="7 8">
    <name type="scientific">Proteiniclasticum ruminis</name>
    <dbReference type="NCBI Taxonomy" id="398199"/>
    <lineage>
        <taxon>Bacteria</taxon>
        <taxon>Bacillati</taxon>
        <taxon>Bacillota</taxon>
        <taxon>Clostridia</taxon>
        <taxon>Eubacteriales</taxon>
        <taxon>Clostridiaceae</taxon>
        <taxon>Proteiniclasticum</taxon>
    </lineage>
</organism>
<evidence type="ECO:0000256" key="3">
    <source>
        <dbReference type="ARBA" id="ARBA00022729"/>
    </source>
</evidence>
<gene>
    <name evidence="7" type="ORF">SAMN04488695_10979</name>
</gene>